<name>A0A4R6WZ22_9PROT</name>
<feature type="signal peptide" evidence="1">
    <location>
        <begin position="1"/>
        <end position="24"/>
    </location>
</feature>
<dbReference type="AlphaFoldDB" id="A0A4R6WZ22"/>
<dbReference type="Proteomes" id="UP000295783">
    <property type="component" value="Unassembled WGS sequence"/>
</dbReference>
<evidence type="ECO:0000313" key="3">
    <source>
        <dbReference type="Proteomes" id="UP000295783"/>
    </source>
</evidence>
<dbReference type="EMBL" id="SNYW01000007">
    <property type="protein sequence ID" value="TDQ83057.1"/>
    <property type="molecule type" value="Genomic_DNA"/>
</dbReference>
<sequence>MTGSITRMAVMAAVLGIAAVPAMAQSKGALTVEEIRGCICMDLELAAKRTEIETRRAMLDERGAQLAALSAQIVERRRTLDPQDLTGQEILKGLINQENALRDLIQSDTRPALNQAVSEYNALAALYTTECANRPRYKVDVDQANKDLVCPLP</sequence>
<gene>
    <name evidence="2" type="ORF">A8950_1339</name>
</gene>
<feature type="chain" id="PRO_5020915276" evidence="1">
    <location>
        <begin position="25"/>
        <end position="153"/>
    </location>
</feature>
<reference evidence="2 3" key="1">
    <citation type="submission" date="2019-03" db="EMBL/GenBank/DDBJ databases">
        <title>Genomic Encyclopedia of Type Strains, Phase III (KMG-III): the genomes of soil and plant-associated and newly described type strains.</title>
        <authorList>
            <person name="Whitman W."/>
        </authorList>
    </citation>
    <scope>NUCLEOTIDE SEQUENCE [LARGE SCALE GENOMIC DNA]</scope>
    <source>
        <strain evidence="2 3">CGMCC 1.7660</strain>
    </source>
</reference>
<keyword evidence="1" id="KW-0732">Signal</keyword>
<evidence type="ECO:0000256" key="1">
    <source>
        <dbReference type="SAM" id="SignalP"/>
    </source>
</evidence>
<dbReference type="RefSeq" id="WP_133612847.1">
    <property type="nucleotide sequence ID" value="NZ_SNYW01000007.1"/>
</dbReference>
<proteinExistence type="predicted"/>
<accession>A0A4R6WZ22</accession>
<evidence type="ECO:0000313" key="2">
    <source>
        <dbReference type="EMBL" id="TDQ83057.1"/>
    </source>
</evidence>
<organism evidence="2 3">
    <name type="scientific">Dongia mobilis</name>
    <dbReference type="NCBI Taxonomy" id="578943"/>
    <lineage>
        <taxon>Bacteria</taxon>
        <taxon>Pseudomonadati</taxon>
        <taxon>Pseudomonadota</taxon>
        <taxon>Alphaproteobacteria</taxon>
        <taxon>Rhodospirillales</taxon>
        <taxon>Dongiaceae</taxon>
        <taxon>Dongia</taxon>
    </lineage>
</organism>
<protein>
    <submittedName>
        <fullName evidence="2">Uncharacterized protein</fullName>
    </submittedName>
</protein>
<comment type="caution">
    <text evidence="2">The sequence shown here is derived from an EMBL/GenBank/DDBJ whole genome shotgun (WGS) entry which is preliminary data.</text>
</comment>
<keyword evidence="3" id="KW-1185">Reference proteome</keyword>